<dbReference type="GO" id="GO:0008237">
    <property type="term" value="F:metallopeptidase activity"/>
    <property type="evidence" value="ECO:0007669"/>
    <property type="project" value="InterPro"/>
</dbReference>
<organism evidence="1 2">
    <name type="scientific">Candidatus Yanofskybacteria bacterium RIFCSPHIGHO2_02_FULL_41_11</name>
    <dbReference type="NCBI Taxonomy" id="1802675"/>
    <lineage>
        <taxon>Bacteria</taxon>
        <taxon>Candidatus Yanofskyibacteriota</taxon>
    </lineage>
</organism>
<comment type="caution">
    <text evidence="1">The sequence shown here is derived from an EMBL/GenBank/DDBJ whole genome shotgun (WGS) entry which is preliminary data.</text>
</comment>
<evidence type="ECO:0000313" key="2">
    <source>
        <dbReference type="Proteomes" id="UP000177167"/>
    </source>
</evidence>
<dbReference type="AlphaFoldDB" id="A0A1F8FBC5"/>
<protein>
    <submittedName>
        <fullName evidence="1">Uncharacterized protein</fullName>
    </submittedName>
</protein>
<evidence type="ECO:0000313" key="1">
    <source>
        <dbReference type="EMBL" id="OGN09556.1"/>
    </source>
</evidence>
<dbReference type="EMBL" id="MGJP01000032">
    <property type="protein sequence ID" value="OGN09556.1"/>
    <property type="molecule type" value="Genomic_DNA"/>
</dbReference>
<reference evidence="1 2" key="1">
    <citation type="journal article" date="2016" name="Nat. Commun.">
        <title>Thousands of microbial genomes shed light on interconnected biogeochemical processes in an aquifer system.</title>
        <authorList>
            <person name="Anantharaman K."/>
            <person name="Brown C.T."/>
            <person name="Hug L.A."/>
            <person name="Sharon I."/>
            <person name="Castelle C.J."/>
            <person name="Probst A.J."/>
            <person name="Thomas B.C."/>
            <person name="Singh A."/>
            <person name="Wilkins M.J."/>
            <person name="Karaoz U."/>
            <person name="Brodie E.L."/>
            <person name="Williams K.H."/>
            <person name="Hubbard S.S."/>
            <person name="Banfield J.F."/>
        </authorList>
    </citation>
    <scope>NUCLEOTIDE SEQUENCE [LARGE SCALE GENOMIC DNA]</scope>
</reference>
<gene>
    <name evidence="1" type="ORF">A3J46_02225</name>
</gene>
<proteinExistence type="predicted"/>
<accession>A0A1F8FBC5</accession>
<dbReference type="Gene3D" id="3.40.390.10">
    <property type="entry name" value="Collagenase (Catalytic Domain)"/>
    <property type="match status" value="1"/>
</dbReference>
<sequence>MKQRQSLYKFRDWFFNLLIDSLVNSGWKIVVKDFKKFEKRKERKCLGLTDYVNKIIYIDKNRGTPKVLIHEIGHFALGIPLEKMAENLPWKDLKKVKGRHRLDKQFEWDELRTEEFEELFYGSLTKRQIKILQGFIDEARHRNTEETENTE</sequence>
<name>A0A1F8FBC5_9BACT</name>
<dbReference type="InterPro" id="IPR024079">
    <property type="entry name" value="MetalloPept_cat_dom_sf"/>
</dbReference>
<dbReference type="Proteomes" id="UP000177167">
    <property type="component" value="Unassembled WGS sequence"/>
</dbReference>